<dbReference type="NCBIfam" id="TIGR00482">
    <property type="entry name" value="nicotinate (nicotinamide) nucleotide adenylyltransferase"/>
    <property type="match status" value="1"/>
</dbReference>
<dbReference type="PANTHER" id="PTHR39321">
    <property type="entry name" value="NICOTINATE-NUCLEOTIDE ADENYLYLTRANSFERASE-RELATED"/>
    <property type="match status" value="1"/>
</dbReference>
<keyword evidence="6 11" id="KW-0548">Nucleotidyltransferase</keyword>
<keyword evidence="4 11" id="KW-0662">Pyridine nucleotide biosynthesis</keyword>
<keyword evidence="15" id="KW-1185">Reference proteome</keyword>
<keyword evidence="8 11" id="KW-0067">ATP-binding</keyword>
<protein>
    <recommendedName>
        <fullName evidence="11">Probable nicotinate-nucleotide adenylyltransferase</fullName>
        <ecNumber evidence="11">2.7.7.18</ecNumber>
    </recommendedName>
    <alternativeName>
        <fullName evidence="11">Deamido-NAD(+) diphosphorylase</fullName>
    </alternativeName>
    <alternativeName>
        <fullName evidence="11">Deamido-NAD(+) pyrophosphorylase</fullName>
    </alternativeName>
    <alternativeName>
        <fullName evidence="11">Nicotinate mononucleotide adenylyltransferase</fullName>
        <shortName evidence="11">NaMN adenylyltransferase</shortName>
    </alternativeName>
</protein>
<organism evidence="14 15">
    <name type="scientific">Acetobacter lambici</name>
    <dbReference type="NCBI Taxonomy" id="1332824"/>
    <lineage>
        <taxon>Bacteria</taxon>
        <taxon>Pseudomonadati</taxon>
        <taxon>Pseudomonadota</taxon>
        <taxon>Alphaproteobacteria</taxon>
        <taxon>Acetobacterales</taxon>
        <taxon>Acetobacteraceae</taxon>
        <taxon>Acetobacter</taxon>
    </lineage>
</organism>
<dbReference type="Gene3D" id="3.40.50.620">
    <property type="entry name" value="HUPs"/>
    <property type="match status" value="1"/>
</dbReference>
<dbReference type="Proteomes" id="UP001523528">
    <property type="component" value="Unassembled WGS sequence"/>
</dbReference>
<evidence type="ECO:0000256" key="12">
    <source>
        <dbReference type="SAM" id="MobiDB-lite"/>
    </source>
</evidence>
<dbReference type="InterPro" id="IPR014729">
    <property type="entry name" value="Rossmann-like_a/b/a_fold"/>
</dbReference>
<accession>A0ABT1F752</accession>
<feature type="region of interest" description="Disordered" evidence="12">
    <location>
        <begin position="1"/>
        <end position="54"/>
    </location>
</feature>
<feature type="domain" description="Cytidyltransferase-like" evidence="13">
    <location>
        <begin position="61"/>
        <end position="241"/>
    </location>
</feature>
<feature type="compositionally biased region" description="Low complexity" evidence="12">
    <location>
        <begin position="8"/>
        <end position="20"/>
    </location>
</feature>
<name>A0ABT1F752_9PROT</name>
<dbReference type="HAMAP" id="MF_00244">
    <property type="entry name" value="NaMN_adenylyltr"/>
    <property type="match status" value="1"/>
</dbReference>
<evidence type="ECO:0000256" key="10">
    <source>
        <dbReference type="ARBA" id="ARBA00048721"/>
    </source>
</evidence>
<evidence type="ECO:0000259" key="13">
    <source>
        <dbReference type="Pfam" id="PF01467"/>
    </source>
</evidence>
<evidence type="ECO:0000256" key="8">
    <source>
        <dbReference type="ARBA" id="ARBA00022840"/>
    </source>
</evidence>
<dbReference type="SUPFAM" id="SSF52374">
    <property type="entry name" value="Nucleotidylyl transferase"/>
    <property type="match status" value="1"/>
</dbReference>
<dbReference type="CDD" id="cd02165">
    <property type="entry name" value="NMNAT"/>
    <property type="match status" value="1"/>
</dbReference>
<dbReference type="PANTHER" id="PTHR39321:SF3">
    <property type="entry name" value="PHOSPHOPANTETHEINE ADENYLYLTRANSFERASE"/>
    <property type="match status" value="1"/>
</dbReference>
<keyword evidence="5 11" id="KW-0808">Transferase</keyword>
<dbReference type="InterPro" id="IPR005248">
    <property type="entry name" value="NadD/NMNAT"/>
</dbReference>
<keyword evidence="9 11" id="KW-0520">NAD</keyword>
<evidence type="ECO:0000256" key="6">
    <source>
        <dbReference type="ARBA" id="ARBA00022695"/>
    </source>
</evidence>
<proteinExistence type="inferred from homology"/>
<dbReference type="RefSeq" id="WP_165992785.1">
    <property type="nucleotide sequence ID" value="NZ_JAMYZY010000041.1"/>
</dbReference>
<evidence type="ECO:0000313" key="15">
    <source>
        <dbReference type="Proteomes" id="UP001523528"/>
    </source>
</evidence>
<evidence type="ECO:0000256" key="1">
    <source>
        <dbReference type="ARBA" id="ARBA00002324"/>
    </source>
</evidence>
<comment type="function">
    <text evidence="1 11">Catalyzes the reversible adenylation of nicotinate mononucleotide (NaMN) to nicotinic acid adenine dinucleotide (NaAD).</text>
</comment>
<comment type="catalytic activity">
    <reaction evidence="10 11">
        <text>nicotinate beta-D-ribonucleotide + ATP + H(+) = deamido-NAD(+) + diphosphate</text>
        <dbReference type="Rhea" id="RHEA:22860"/>
        <dbReference type="ChEBI" id="CHEBI:15378"/>
        <dbReference type="ChEBI" id="CHEBI:30616"/>
        <dbReference type="ChEBI" id="CHEBI:33019"/>
        <dbReference type="ChEBI" id="CHEBI:57502"/>
        <dbReference type="ChEBI" id="CHEBI:58437"/>
        <dbReference type="EC" id="2.7.7.18"/>
    </reaction>
</comment>
<evidence type="ECO:0000256" key="5">
    <source>
        <dbReference type="ARBA" id="ARBA00022679"/>
    </source>
</evidence>
<dbReference type="InterPro" id="IPR004821">
    <property type="entry name" value="Cyt_trans-like"/>
</dbReference>
<dbReference type="EC" id="2.7.7.18" evidence="11"/>
<evidence type="ECO:0000256" key="11">
    <source>
        <dbReference type="HAMAP-Rule" id="MF_00244"/>
    </source>
</evidence>
<dbReference type="NCBIfam" id="NF000843">
    <property type="entry name" value="PRK00071.2-2"/>
    <property type="match status" value="1"/>
</dbReference>
<gene>
    <name evidence="11" type="primary">nadD</name>
    <name evidence="14" type="ORF">NKW50_13345</name>
</gene>
<reference evidence="14 15" key="1">
    <citation type="submission" date="2022-06" db="EMBL/GenBank/DDBJ databases">
        <title>Acetobacer genomes from food samples.</title>
        <authorList>
            <person name="Sombolestani A."/>
        </authorList>
    </citation>
    <scope>NUCLEOTIDE SEQUENCE [LARGE SCALE GENOMIC DNA]</scope>
    <source>
        <strain evidence="14 15">R-83285</strain>
    </source>
</reference>
<dbReference type="Pfam" id="PF01467">
    <property type="entry name" value="CTP_transf_like"/>
    <property type="match status" value="1"/>
</dbReference>
<comment type="caution">
    <text evidence="14">The sequence shown here is derived from an EMBL/GenBank/DDBJ whole genome shotgun (WGS) entry which is preliminary data.</text>
</comment>
<evidence type="ECO:0000256" key="4">
    <source>
        <dbReference type="ARBA" id="ARBA00022642"/>
    </source>
</evidence>
<sequence length="254" mass="27607">MQVRRTRSGPTGPVRGGTPPQHAPGKVLPASGGSATQRGADPPDGSQIPTWGDNRHSRVGLLGGSFNPAHRWHQAIARRALLELRLDQVWLMVSPGNPLKAGREMASLSARLATARQLADGRKVVATDLEARLGTRYTVDTLARLKARFPHVRFVWLMGADGLVTLPRWKHWHQLVRKVPVAVFPRPGQNVRALGGLAAQYLARWRVPARQAARLATLSPPAWAFLPGVQNSISATAIRQRGGFDATTDQPTTP</sequence>
<keyword evidence="7 11" id="KW-0547">Nucleotide-binding</keyword>
<dbReference type="EMBL" id="JAMYZZ010000038">
    <property type="protein sequence ID" value="MCP1259574.1"/>
    <property type="molecule type" value="Genomic_DNA"/>
</dbReference>
<dbReference type="GO" id="GO:0004515">
    <property type="term" value="F:nicotinate-nucleotide adenylyltransferase activity"/>
    <property type="evidence" value="ECO:0007669"/>
    <property type="project" value="UniProtKB-EC"/>
</dbReference>
<evidence type="ECO:0000313" key="14">
    <source>
        <dbReference type="EMBL" id="MCP1259574.1"/>
    </source>
</evidence>
<comment type="pathway">
    <text evidence="2 11">Cofactor biosynthesis; NAD(+) biosynthesis; deamido-NAD(+) from nicotinate D-ribonucleotide: step 1/1.</text>
</comment>
<evidence type="ECO:0000256" key="2">
    <source>
        <dbReference type="ARBA" id="ARBA00005019"/>
    </source>
</evidence>
<evidence type="ECO:0000256" key="9">
    <source>
        <dbReference type="ARBA" id="ARBA00023027"/>
    </source>
</evidence>
<evidence type="ECO:0000256" key="7">
    <source>
        <dbReference type="ARBA" id="ARBA00022741"/>
    </source>
</evidence>
<evidence type="ECO:0000256" key="3">
    <source>
        <dbReference type="ARBA" id="ARBA00009014"/>
    </source>
</evidence>
<comment type="similarity">
    <text evidence="3 11">Belongs to the NadD family.</text>
</comment>